<dbReference type="PIRSF" id="PIRSF037945">
    <property type="entry name" value="PGRPs"/>
    <property type="match status" value="1"/>
</dbReference>
<dbReference type="SUPFAM" id="SSF55846">
    <property type="entry name" value="N-acetylmuramoyl-L-alanine amidase-like"/>
    <property type="match status" value="1"/>
</dbReference>
<evidence type="ECO:0000256" key="6">
    <source>
        <dbReference type="PIRNR" id="PIRNR037945"/>
    </source>
</evidence>
<dbReference type="Gene3D" id="3.40.80.10">
    <property type="entry name" value="Peptidoglycan recognition protein-like"/>
    <property type="match status" value="1"/>
</dbReference>
<keyword evidence="4 6" id="KW-0391">Immunity</keyword>
<dbReference type="EMBL" id="QOIP01000010">
    <property type="protein sequence ID" value="RLU17731.1"/>
    <property type="molecule type" value="Genomic_DNA"/>
</dbReference>
<evidence type="ECO:0000256" key="4">
    <source>
        <dbReference type="ARBA" id="ARBA00022859"/>
    </source>
</evidence>
<evidence type="ECO:0000256" key="2">
    <source>
        <dbReference type="ARBA" id="ARBA00022588"/>
    </source>
</evidence>
<dbReference type="PANTHER" id="PTHR11022">
    <property type="entry name" value="PEPTIDOGLYCAN RECOGNITION PROTEIN"/>
    <property type="match status" value="1"/>
</dbReference>
<evidence type="ECO:0000313" key="11">
    <source>
        <dbReference type="EMBL" id="EZA50446.1"/>
    </source>
</evidence>
<dbReference type="GO" id="GO:0045087">
    <property type="term" value="P:innate immune response"/>
    <property type="evidence" value="ECO:0007669"/>
    <property type="project" value="UniProtKB-KW"/>
</dbReference>
<dbReference type="InterPro" id="IPR006619">
    <property type="entry name" value="PGRP_domain_met/bac"/>
</dbReference>
<evidence type="ECO:0000256" key="3">
    <source>
        <dbReference type="ARBA" id="ARBA00022729"/>
    </source>
</evidence>
<dbReference type="GO" id="GO:0042834">
    <property type="term" value="F:peptidoglycan binding"/>
    <property type="evidence" value="ECO:0007669"/>
    <property type="project" value="InterPro"/>
</dbReference>
<dbReference type="FunFam" id="3.40.80.10:FF:000001">
    <property type="entry name" value="Peptidoglycan recognition protein 1"/>
    <property type="match status" value="1"/>
</dbReference>
<protein>
    <recommendedName>
        <fullName evidence="6">Peptidoglycan-recognition protein</fullName>
    </recommendedName>
</protein>
<evidence type="ECO:0000313" key="13">
    <source>
        <dbReference type="Proteomes" id="UP000053097"/>
    </source>
</evidence>
<dbReference type="SMART" id="SM00701">
    <property type="entry name" value="PGRP"/>
    <property type="match status" value="1"/>
</dbReference>
<dbReference type="Proteomes" id="UP000053097">
    <property type="component" value="Unassembled WGS sequence"/>
</dbReference>
<evidence type="ECO:0000313" key="12">
    <source>
        <dbReference type="EMBL" id="RLU17731.1"/>
    </source>
</evidence>
<dbReference type="InterPro" id="IPR017331">
    <property type="entry name" value="Peptidoglycan_recognition"/>
</dbReference>
<dbReference type="Pfam" id="PF01510">
    <property type="entry name" value="Amidase_2"/>
    <property type="match status" value="1"/>
</dbReference>
<evidence type="ECO:0000256" key="1">
    <source>
        <dbReference type="ARBA" id="ARBA00007553"/>
    </source>
</evidence>
<feature type="disulfide bond" evidence="7">
    <location>
        <begin position="74"/>
        <end position="80"/>
    </location>
</feature>
<reference evidence="12" key="2">
    <citation type="journal article" date="2018" name="Genome Res.">
        <title>The genomic architecture and molecular evolution of ant odorant receptors.</title>
        <authorList>
            <person name="McKenzie S.K."/>
            <person name="Kronauer D.J.C."/>
        </authorList>
    </citation>
    <scope>NUCLEOTIDE SEQUENCE [LARGE SCALE GENOMIC DNA]</scope>
    <source>
        <strain evidence="12">Clonal line C1</strain>
    </source>
</reference>
<evidence type="ECO:0000259" key="9">
    <source>
        <dbReference type="SMART" id="SM00644"/>
    </source>
</evidence>
<evidence type="ECO:0000259" key="10">
    <source>
        <dbReference type="SMART" id="SM00701"/>
    </source>
</evidence>
<dbReference type="EMBL" id="KK107455">
    <property type="protein sequence ID" value="EZA50446.1"/>
    <property type="molecule type" value="Genomic_DNA"/>
</dbReference>
<keyword evidence="3 8" id="KW-0732">Signal</keyword>
<evidence type="ECO:0000256" key="5">
    <source>
        <dbReference type="ARBA" id="ARBA00023157"/>
    </source>
</evidence>
<dbReference type="AlphaFoldDB" id="A0A026W4B8"/>
<feature type="domain" description="N-acetylmuramoyl-L-alanine amidase" evidence="9">
    <location>
        <begin position="51"/>
        <end position="186"/>
    </location>
</feature>
<feature type="chain" id="PRO_5033209282" description="Peptidoglycan-recognition protein" evidence="8">
    <location>
        <begin position="27"/>
        <end position="203"/>
    </location>
</feature>
<gene>
    <name evidence="12" type="ORF">DMN91_009968</name>
    <name evidence="11" type="ORF">X777_10639</name>
</gene>
<feature type="domain" description="Peptidoglycan recognition protein family" evidence="10">
    <location>
        <begin position="36"/>
        <end position="180"/>
    </location>
</feature>
<comment type="similarity">
    <text evidence="1 6">Belongs to the N-acetylmuramoyl-L-alanine amidase 2 family.</text>
</comment>
<accession>A0A026W4B8</accession>
<keyword evidence="13" id="KW-1185">Reference proteome</keyword>
<evidence type="ECO:0000256" key="8">
    <source>
        <dbReference type="SAM" id="SignalP"/>
    </source>
</evidence>
<dbReference type="GO" id="GO:0008270">
    <property type="term" value="F:zinc ion binding"/>
    <property type="evidence" value="ECO:0007669"/>
    <property type="project" value="InterPro"/>
</dbReference>
<dbReference type="Proteomes" id="UP000279307">
    <property type="component" value="Chromosome 10"/>
</dbReference>
<feature type="signal peptide" evidence="8">
    <location>
        <begin position="1"/>
        <end position="26"/>
    </location>
</feature>
<reference evidence="12" key="3">
    <citation type="submission" date="2018-07" db="EMBL/GenBank/DDBJ databases">
        <authorList>
            <person name="Mckenzie S.K."/>
            <person name="Kronauer D.J.C."/>
        </authorList>
    </citation>
    <scope>NUCLEOTIDE SEQUENCE</scope>
    <source>
        <strain evidence="12">Clonal line C1</strain>
    </source>
</reference>
<dbReference type="OMA" id="FMKQFAI"/>
<organism evidence="11 13">
    <name type="scientific">Ooceraea biroi</name>
    <name type="common">Clonal raider ant</name>
    <name type="synonym">Cerapachys biroi</name>
    <dbReference type="NCBI Taxonomy" id="2015173"/>
    <lineage>
        <taxon>Eukaryota</taxon>
        <taxon>Metazoa</taxon>
        <taxon>Ecdysozoa</taxon>
        <taxon>Arthropoda</taxon>
        <taxon>Hexapoda</taxon>
        <taxon>Insecta</taxon>
        <taxon>Pterygota</taxon>
        <taxon>Neoptera</taxon>
        <taxon>Endopterygota</taxon>
        <taxon>Hymenoptera</taxon>
        <taxon>Apocrita</taxon>
        <taxon>Aculeata</taxon>
        <taxon>Formicoidea</taxon>
        <taxon>Formicidae</taxon>
        <taxon>Dorylinae</taxon>
        <taxon>Ooceraea</taxon>
    </lineage>
</organism>
<reference evidence="11 13" key="1">
    <citation type="journal article" date="2014" name="Curr. Biol.">
        <title>The genome of the clonal raider ant Cerapachys biroi.</title>
        <authorList>
            <person name="Oxley P.R."/>
            <person name="Ji L."/>
            <person name="Fetter-Pruneda I."/>
            <person name="McKenzie S.K."/>
            <person name="Li C."/>
            <person name="Hu H."/>
            <person name="Zhang G."/>
            <person name="Kronauer D.J."/>
        </authorList>
    </citation>
    <scope>NUCLEOTIDE SEQUENCE [LARGE SCALE GENOMIC DNA]</scope>
</reference>
<proteinExistence type="inferred from homology"/>
<dbReference type="GO" id="GO:0008745">
    <property type="term" value="F:N-acetylmuramoyl-L-alanine amidase activity"/>
    <property type="evidence" value="ECO:0007669"/>
    <property type="project" value="InterPro"/>
</dbReference>
<dbReference type="InterPro" id="IPR015510">
    <property type="entry name" value="PGRP"/>
</dbReference>
<dbReference type="SMART" id="SM00644">
    <property type="entry name" value="Ami_2"/>
    <property type="match status" value="1"/>
</dbReference>
<dbReference type="GO" id="GO:0009253">
    <property type="term" value="P:peptidoglycan catabolic process"/>
    <property type="evidence" value="ECO:0007669"/>
    <property type="project" value="InterPro"/>
</dbReference>
<sequence length="203" mass="22100">MYIARRTTVLIFAAVYVTLVAQEAAARPNTGGQIIPNIISRAQWGAKSPKSPLSNLAKKPAPYVIIHHSTDTGCETQALCQAKVRGFQNYHMNSKGWTDIGYNFLVGEDGNVYEGRGWGKKGSHSKPFNGKSIGICIIGDYSNRTPKPAAVQAVSKLIAYGVSNDEIKSDYILLGHRQTGQTTCPGNSLYGMIKSWPHWQSSA</sequence>
<dbReference type="PANTHER" id="PTHR11022:SF41">
    <property type="entry name" value="PEPTIDOGLYCAN-RECOGNITION PROTEIN LC-RELATED"/>
    <property type="match status" value="1"/>
</dbReference>
<keyword evidence="5" id="KW-1015">Disulfide bond</keyword>
<evidence type="ECO:0000256" key="7">
    <source>
        <dbReference type="PIRSR" id="PIRSR037945-1"/>
    </source>
</evidence>
<dbReference type="CDD" id="cd06583">
    <property type="entry name" value="PGRP"/>
    <property type="match status" value="1"/>
</dbReference>
<dbReference type="STRING" id="2015173.A0A026W4B8"/>
<dbReference type="InterPro" id="IPR002502">
    <property type="entry name" value="Amidase_domain"/>
</dbReference>
<keyword evidence="2 6" id="KW-0399">Innate immunity</keyword>
<dbReference type="OrthoDB" id="10001926at2759"/>
<dbReference type="InterPro" id="IPR036505">
    <property type="entry name" value="Amidase/PGRP_sf"/>
</dbReference>
<name>A0A026W4B8_OOCBI</name>